<comment type="caution">
    <text evidence="2">The sequence shown here is derived from an EMBL/GenBank/DDBJ whole genome shotgun (WGS) entry which is preliminary data.</text>
</comment>
<keyword evidence="1" id="KW-0472">Membrane</keyword>
<feature type="transmembrane region" description="Helical" evidence="1">
    <location>
        <begin position="25"/>
        <end position="46"/>
    </location>
</feature>
<gene>
    <name evidence="2" type="ORF">RRG08_010648</name>
</gene>
<organism evidence="2 3">
    <name type="scientific">Elysia crispata</name>
    <name type="common">lettuce slug</name>
    <dbReference type="NCBI Taxonomy" id="231223"/>
    <lineage>
        <taxon>Eukaryota</taxon>
        <taxon>Metazoa</taxon>
        <taxon>Spiralia</taxon>
        <taxon>Lophotrochozoa</taxon>
        <taxon>Mollusca</taxon>
        <taxon>Gastropoda</taxon>
        <taxon>Heterobranchia</taxon>
        <taxon>Euthyneura</taxon>
        <taxon>Panpulmonata</taxon>
        <taxon>Sacoglossa</taxon>
        <taxon>Placobranchoidea</taxon>
        <taxon>Plakobranchidae</taxon>
        <taxon>Elysia</taxon>
    </lineage>
</organism>
<accession>A0AAE0Z153</accession>
<protein>
    <submittedName>
        <fullName evidence="2">Uncharacterized protein</fullName>
    </submittedName>
</protein>
<sequence length="92" mass="11077">MLPRTCELPKVFSAHSTPDLYSPPYWFIFIANPEATLSLIVGITYCQSQKEDKTFRIRLQTIHQKIRFIYWARSYIYQTLSFLFQDDWILHQ</sequence>
<reference evidence="2" key="1">
    <citation type="journal article" date="2023" name="G3 (Bethesda)">
        <title>A reference genome for the long-term kleptoplast-retaining sea slug Elysia crispata morphotype clarki.</title>
        <authorList>
            <person name="Eastman K.E."/>
            <person name="Pendleton A.L."/>
            <person name="Shaikh M.A."/>
            <person name="Suttiyut T."/>
            <person name="Ogas R."/>
            <person name="Tomko P."/>
            <person name="Gavelis G."/>
            <person name="Widhalm J.R."/>
            <person name="Wisecaver J.H."/>
        </authorList>
    </citation>
    <scope>NUCLEOTIDE SEQUENCE</scope>
    <source>
        <strain evidence="2">ECLA1</strain>
    </source>
</reference>
<keyword evidence="1" id="KW-1133">Transmembrane helix</keyword>
<dbReference type="AlphaFoldDB" id="A0AAE0Z153"/>
<name>A0AAE0Z153_9GAST</name>
<keyword evidence="1" id="KW-0812">Transmembrane</keyword>
<dbReference type="EMBL" id="JAWDGP010004964">
    <property type="protein sequence ID" value="KAK3760675.1"/>
    <property type="molecule type" value="Genomic_DNA"/>
</dbReference>
<evidence type="ECO:0000313" key="2">
    <source>
        <dbReference type="EMBL" id="KAK3760675.1"/>
    </source>
</evidence>
<keyword evidence="3" id="KW-1185">Reference proteome</keyword>
<dbReference type="Proteomes" id="UP001283361">
    <property type="component" value="Unassembled WGS sequence"/>
</dbReference>
<evidence type="ECO:0000256" key="1">
    <source>
        <dbReference type="SAM" id="Phobius"/>
    </source>
</evidence>
<proteinExistence type="predicted"/>
<evidence type="ECO:0000313" key="3">
    <source>
        <dbReference type="Proteomes" id="UP001283361"/>
    </source>
</evidence>